<evidence type="ECO:0000259" key="1">
    <source>
        <dbReference type="SMART" id="SM01321"/>
    </source>
</evidence>
<protein>
    <submittedName>
        <fullName evidence="2">Transposase</fullName>
    </submittedName>
</protein>
<name>A0A1E7YNP5_9PROT</name>
<dbReference type="EMBL" id="LZYE01000162">
    <property type="protein sequence ID" value="OFC36401.1"/>
    <property type="molecule type" value="Genomic_DNA"/>
</dbReference>
<reference evidence="2 3" key="1">
    <citation type="submission" date="2016-06" db="EMBL/GenBank/DDBJ databases">
        <title>Gene turnover analysis identifies the evolutionary adaptation of the extremophile Acidithiobacillus caldus.</title>
        <authorList>
            <person name="Zhang X."/>
        </authorList>
    </citation>
    <scope>NUCLEOTIDE SEQUENCE [LARGE SCALE GENOMIC DNA]</scope>
    <source>
        <strain evidence="2 3">DX</strain>
    </source>
</reference>
<sequence length="104" mass="12033">MLDRLEAICRNTALKWECNVLAFNGEADHVHLLLALTPKVLPSAFVNNLKTVTSRLLRKEFGEHLKKYYWSKPVFWSRSYCILTVGGAPLSVLKQYIEQQERPE</sequence>
<dbReference type="InterPro" id="IPR036515">
    <property type="entry name" value="Transposase_17_sf"/>
</dbReference>
<dbReference type="PANTHER" id="PTHR33360:SF2">
    <property type="entry name" value="TRANSPOSASE FOR INSERTION SEQUENCE ELEMENT IS200"/>
    <property type="match status" value="1"/>
</dbReference>
<dbReference type="GO" id="GO:0004803">
    <property type="term" value="F:transposase activity"/>
    <property type="evidence" value="ECO:0007669"/>
    <property type="project" value="InterPro"/>
</dbReference>
<dbReference type="GO" id="GO:0006313">
    <property type="term" value="P:DNA transposition"/>
    <property type="evidence" value="ECO:0007669"/>
    <property type="project" value="InterPro"/>
</dbReference>
<dbReference type="AlphaFoldDB" id="A0A1E7YNP5"/>
<dbReference type="Proteomes" id="UP000175616">
    <property type="component" value="Unassembled WGS sequence"/>
</dbReference>
<dbReference type="SMART" id="SM01321">
    <property type="entry name" value="Y1_Tnp"/>
    <property type="match status" value="1"/>
</dbReference>
<dbReference type="PANTHER" id="PTHR33360">
    <property type="entry name" value="TRANSPOSASE FOR INSERTION SEQUENCE ELEMENT IS200"/>
    <property type="match status" value="1"/>
</dbReference>
<dbReference type="SUPFAM" id="SSF143422">
    <property type="entry name" value="Transposase IS200-like"/>
    <property type="match status" value="1"/>
</dbReference>
<dbReference type="GO" id="GO:0003677">
    <property type="term" value="F:DNA binding"/>
    <property type="evidence" value="ECO:0007669"/>
    <property type="project" value="InterPro"/>
</dbReference>
<dbReference type="InterPro" id="IPR002686">
    <property type="entry name" value="Transposase_17"/>
</dbReference>
<feature type="domain" description="Transposase IS200-like" evidence="1">
    <location>
        <begin position="1"/>
        <end position="100"/>
    </location>
</feature>
<proteinExistence type="predicted"/>
<dbReference type="Gene3D" id="3.30.70.1290">
    <property type="entry name" value="Transposase IS200-like"/>
    <property type="match status" value="1"/>
</dbReference>
<organism evidence="2 3">
    <name type="scientific">Acidithiobacillus caldus</name>
    <dbReference type="NCBI Taxonomy" id="33059"/>
    <lineage>
        <taxon>Bacteria</taxon>
        <taxon>Pseudomonadati</taxon>
        <taxon>Pseudomonadota</taxon>
        <taxon>Acidithiobacillia</taxon>
        <taxon>Acidithiobacillales</taxon>
        <taxon>Acidithiobacillaceae</taxon>
        <taxon>Acidithiobacillus</taxon>
    </lineage>
</organism>
<evidence type="ECO:0000313" key="3">
    <source>
        <dbReference type="Proteomes" id="UP000175616"/>
    </source>
</evidence>
<accession>A0A1E7YNP5</accession>
<evidence type="ECO:0000313" key="2">
    <source>
        <dbReference type="EMBL" id="OFC36401.1"/>
    </source>
</evidence>
<dbReference type="Pfam" id="PF01797">
    <property type="entry name" value="Y1_Tnp"/>
    <property type="match status" value="1"/>
</dbReference>
<dbReference type="NCBIfam" id="NF033573">
    <property type="entry name" value="transpos_IS200"/>
    <property type="match status" value="1"/>
</dbReference>
<gene>
    <name evidence="2" type="ORF">BAE27_06385</name>
</gene>
<comment type="caution">
    <text evidence="2">The sequence shown here is derived from an EMBL/GenBank/DDBJ whole genome shotgun (WGS) entry which is preliminary data.</text>
</comment>